<name>A1CBZ4_ASPCL</name>
<dbReference type="Proteomes" id="UP000006701">
    <property type="component" value="Unassembled WGS sequence"/>
</dbReference>
<dbReference type="OrthoDB" id="2560628at2759"/>
<evidence type="ECO:0000313" key="3">
    <source>
        <dbReference type="EMBL" id="EAW13262.1"/>
    </source>
</evidence>
<keyword evidence="1" id="KW-0472">Membrane</keyword>
<proteinExistence type="predicted"/>
<keyword evidence="4" id="KW-1185">Reference proteome</keyword>
<dbReference type="eggNOG" id="ENOG502SCPV">
    <property type="taxonomic scope" value="Eukaryota"/>
</dbReference>
<dbReference type="AlphaFoldDB" id="A1CBZ4"/>
<dbReference type="PANTHER" id="PTHR42109">
    <property type="entry name" value="UNPLACED GENOMIC SCAFFOLD UM_SCAF_CONTIG_1.265, WHOLE GENOME SHOTGUN SEQUENCE"/>
    <property type="match status" value="1"/>
</dbReference>
<protein>
    <recommendedName>
        <fullName evidence="2">DUF7702 domain-containing protein</fullName>
    </recommendedName>
</protein>
<dbReference type="RefSeq" id="XP_001274688.1">
    <property type="nucleotide sequence ID" value="XM_001274687.1"/>
</dbReference>
<keyword evidence="1" id="KW-1133">Transmembrane helix</keyword>
<dbReference type="OMA" id="MMCFAYE"/>
<feature type="transmembrane region" description="Helical" evidence="1">
    <location>
        <begin position="6"/>
        <end position="27"/>
    </location>
</feature>
<gene>
    <name evidence="3" type="ORF">ACLA_017090</name>
</gene>
<keyword evidence="1" id="KW-0812">Transmembrane</keyword>
<feature type="transmembrane region" description="Helical" evidence="1">
    <location>
        <begin position="155"/>
        <end position="176"/>
    </location>
</feature>
<evidence type="ECO:0000313" key="4">
    <source>
        <dbReference type="Proteomes" id="UP000006701"/>
    </source>
</evidence>
<feature type="transmembrane region" description="Helical" evidence="1">
    <location>
        <begin position="39"/>
        <end position="60"/>
    </location>
</feature>
<dbReference type="GeneID" id="4706660"/>
<dbReference type="InterPro" id="IPR056119">
    <property type="entry name" value="DUF7702"/>
</dbReference>
<feature type="transmembrane region" description="Helical" evidence="1">
    <location>
        <begin position="112"/>
        <end position="135"/>
    </location>
</feature>
<sequence>MPLSYRNAVAVAEIVFYAPVFLIAVYLNLRHGWQRAYGWFFLAIFSLARLIGASLQLATIQDPDNINLYIAAATLTSVGLSPLLLASLGFIARVRSSIHKSQTTQTGIPTKALRLVEILTIVALILSIVGANSLPSGTFASGEPQQVDLPSTMKTSIVLFILSYIAIAGLALYLWVYVRSIQPGETRLLVAVTLSLPFLAVRLLYSALAILGHDPLFGWVGGSVTVWLCMGLVMEAVVVVILARIVSNWNFKFC</sequence>
<dbReference type="PANTHER" id="PTHR42109:SF2">
    <property type="entry name" value="INTEGRAL MEMBRANE PROTEIN"/>
    <property type="match status" value="1"/>
</dbReference>
<accession>A1CBZ4</accession>
<dbReference type="HOGENOM" id="CLU_064985_0_2_1"/>
<organism evidence="3 4">
    <name type="scientific">Aspergillus clavatus (strain ATCC 1007 / CBS 513.65 / DSM 816 / NCTC 3887 / NRRL 1 / QM 1276 / 107)</name>
    <dbReference type="NCBI Taxonomy" id="344612"/>
    <lineage>
        <taxon>Eukaryota</taxon>
        <taxon>Fungi</taxon>
        <taxon>Dikarya</taxon>
        <taxon>Ascomycota</taxon>
        <taxon>Pezizomycotina</taxon>
        <taxon>Eurotiomycetes</taxon>
        <taxon>Eurotiomycetidae</taxon>
        <taxon>Eurotiales</taxon>
        <taxon>Aspergillaceae</taxon>
        <taxon>Aspergillus</taxon>
        <taxon>Aspergillus subgen. Fumigati</taxon>
    </lineage>
</organism>
<dbReference type="VEuPathDB" id="FungiDB:ACLA_017090"/>
<dbReference type="EMBL" id="DS027049">
    <property type="protein sequence ID" value="EAW13262.1"/>
    <property type="molecule type" value="Genomic_DNA"/>
</dbReference>
<reference evidence="3 4" key="1">
    <citation type="journal article" date="2008" name="PLoS Genet.">
        <title>Genomic islands in the pathogenic filamentous fungus Aspergillus fumigatus.</title>
        <authorList>
            <person name="Fedorova N.D."/>
            <person name="Khaldi N."/>
            <person name="Joardar V.S."/>
            <person name="Maiti R."/>
            <person name="Amedeo P."/>
            <person name="Anderson M.J."/>
            <person name="Crabtree J."/>
            <person name="Silva J.C."/>
            <person name="Badger J.H."/>
            <person name="Albarraq A."/>
            <person name="Angiuoli S."/>
            <person name="Bussey H."/>
            <person name="Bowyer P."/>
            <person name="Cotty P.J."/>
            <person name="Dyer P.S."/>
            <person name="Egan A."/>
            <person name="Galens K."/>
            <person name="Fraser-Liggett C.M."/>
            <person name="Haas B.J."/>
            <person name="Inman J.M."/>
            <person name="Kent R."/>
            <person name="Lemieux S."/>
            <person name="Malavazi I."/>
            <person name="Orvis J."/>
            <person name="Roemer T."/>
            <person name="Ronning C.M."/>
            <person name="Sundaram J.P."/>
            <person name="Sutton G."/>
            <person name="Turner G."/>
            <person name="Venter J.C."/>
            <person name="White O.R."/>
            <person name="Whitty B.R."/>
            <person name="Youngman P."/>
            <person name="Wolfe K.H."/>
            <person name="Goldman G.H."/>
            <person name="Wortman J.R."/>
            <person name="Jiang B."/>
            <person name="Denning D.W."/>
            <person name="Nierman W.C."/>
        </authorList>
    </citation>
    <scope>NUCLEOTIDE SEQUENCE [LARGE SCALE GENOMIC DNA]</scope>
    <source>
        <strain evidence="4">ATCC 1007 / CBS 513.65 / DSM 816 / NCTC 3887 / NRRL 1</strain>
    </source>
</reference>
<dbReference type="Pfam" id="PF24800">
    <property type="entry name" value="DUF7702"/>
    <property type="match status" value="1"/>
</dbReference>
<feature type="transmembrane region" description="Helical" evidence="1">
    <location>
        <begin position="216"/>
        <end position="243"/>
    </location>
</feature>
<feature type="transmembrane region" description="Helical" evidence="1">
    <location>
        <begin position="66"/>
        <end position="91"/>
    </location>
</feature>
<feature type="transmembrane region" description="Helical" evidence="1">
    <location>
        <begin position="188"/>
        <end position="210"/>
    </location>
</feature>
<feature type="domain" description="DUF7702" evidence="2">
    <location>
        <begin position="3"/>
        <end position="243"/>
    </location>
</feature>
<evidence type="ECO:0000259" key="2">
    <source>
        <dbReference type="Pfam" id="PF24800"/>
    </source>
</evidence>
<evidence type="ECO:0000256" key="1">
    <source>
        <dbReference type="SAM" id="Phobius"/>
    </source>
</evidence>
<dbReference type="KEGG" id="act:ACLA_017090"/>